<name>A0A2V4E7A0_9GAMM</name>
<dbReference type="RefSeq" id="WP_110433860.1">
    <property type="nucleotide sequence ID" value="NZ_QGLR01000012.1"/>
</dbReference>
<proteinExistence type="predicted"/>
<evidence type="ECO:0000313" key="1">
    <source>
        <dbReference type="EMBL" id="PXZ06294.1"/>
    </source>
</evidence>
<evidence type="ECO:0000313" key="2">
    <source>
        <dbReference type="Proteomes" id="UP000247932"/>
    </source>
</evidence>
<dbReference type="EMBL" id="QGLR01000012">
    <property type="protein sequence ID" value="PXZ06294.1"/>
    <property type="molecule type" value="Genomic_DNA"/>
</dbReference>
<protein>
    <submittedName>
        <fullName evidence="1">Uncharacterized protein</fullName>
    </submittedName>
</protein>
<reference evidence="1 2" key="1">
    <citation type="submission" date="2018-05" db="EMBL/GenBank/DDBJ databases">
        <title>Reference genomes for bee gut microbiota database.</title>
        <authorList>
            <person name="Ellegaard K.M."/>
        </authorList>
    </citation>
    <scope>NUCLEOTIDE SEQUENCE [LARGE SCALE GENOMIC DNA]</scope>
    <source>
        <strain evidence="1 2">ESL0182</strain>
    </source>
</reference>
<gene>
    <name evidence="1" type="ORF">DKK70_09935</name>
</gene>
<dbReference type="AlphaFoldDB" id="A0A2V4E7A0"/>
<comment type="caution">
    <text evidence="1">The sequence shown here is derived from an EMBL/GenBank/DDBJ whole genome shotgun (WGS) entry which is preliminary data.</text>
</comment>
<organism evidence="1 2">
    <name type="scientific">Gilliamella apicola</name>
    <dbReference type="NCBI Taxonomy" id="1196095"/>
    <lineage>
        <taxon>Bacteria</taxon>
        <taxon>Pseudomonadati</taxon>
        <taxon>Pseudomonadota</taxon>
        <taxon>Gammaproteobacteria</taxon>
        <taxon>Orbales</taxon>
        <taxon>Orbaceae</taxon>
        <taxon>Gilliamella</taxon>
    </lineage>
</organism>
<accession>A0A2V4E7A0</accession>
<dbReference type="Proteomes" id="UP000247932">
    <property type="component" value="Unassembled WGS sequence"/>
</dbReference>
<keyword evidence="2" id="KW-1185">Reference proteome</keyword>
<sequence length="94" mass="10961">MKNIFQVEFYGEIDINSFWVNGRFIEGDVLNIGDIFTTFKDDLNINEVNYKILDILMYKKSIPTIDIGMTGRIILLGKFSFIPKKSFELICNNR</sequence>